<organism evidence="1 2">
    <name type="scientific">Sulfurospirillum barnesii (strain ATCC 700032 / DSM 10660 / SES-3)</name>
    <dbReference type="NCBI Taxonomy" id="760154"/>
    <lineage>
        <taxon>Bacteria</taxon>
        <taxon>Pseudomonadati</taxon>
        <taxon>Campylobacterota</taxon>
        <taxon>Epsilonproteobacteria</taxon>
        <taxon>Campylobacterales</taxon>
        <taxon>Sulfurospirillaceae</taxon>
        <taxon>Sulfurospirillum</taxon>
    </lineage>
</organism>
<dbReference type="Proteomes" id="UP000006176">
    <property type="component" value="Chromosome"/>
</dbReference>
<reference evidence="1 2" key="1">
    <citation type="submission" date="2012-06" db="EMBL/GenBank/DDBJ databases">
        <title>Complete sequence of Sulfurospirillum barnesii SES-3.</title>
        <authorList>
            <consortium name="US DOE Joint Genome Institute"/>
            <person name="Lucas S."/>
            <person name="Han J."/>
            <person name="Lapidus A."/>
            <person name="Cheng J.-F."/>
            <person name="Goodwin L."/>
            <person name="Pitluck S."/>
            <person name="Peters L."/>
            <person name="Ovchinnikova G."/>
            <person name="Lu M."/>
            <person name="Detter J.C."/>
            <person name="Han C."/>
            <person name="Tapia R."/>
            <person name="Land M."/>
            <person name="Hauser L."/>
            <person name="Kyrpides N."/>
            <person name="Ivanova N."/>
            <person name="Pagani I."/>
            <person name="Stolz J."/>
            <person name="Arkin A."/>
            <person name="Dehal P."/>
            <person name="Oremland R."/>
            <person name="Saltikov C."/>
            <person name="Basu P."/>
            <person name="Hollibaugh J."/>
            <person name="Newman D."/>
            <person name="Stolyar S."/>
            <person name="Hazen T."/>
            <person name="Woyke T."/>
        </authorList>
    </citation>
    <scope>NUCLEOTIDE SEQUENCE [LARGE SCALE GENOMIC DNA]</scope>
    <source>
        <strain evidence="2">ATCC 700032 / DSM 10660 / SES-3</strain>
    </source>
</reference>
<accession>I3XWT4</accession>
<protein>
    <recommendedName>
        <fullName evidence="3">PH domain-containing protein</fullName>
    </recommendedName>
</protein>
<evidence type="ECO:0000313" key="1">
    <source>
        <dbReference type="EMBL" id="AFL68408.1"/>
    </source>
</evidence>
<name>I3XWT4_SULBS</name>
<evidence type="ECO:0000313" key="2">
    <source>
        <dbReference type="Proteomes" id="UP000006176"/>
    </source>
</evidence>
<dbReference type="PATRIC" id="fig|760154.4.peg.1114"/>
<dbReference type="AlphaFoldDB" id="I3XWT4"/>
<dbReference type="KEGG" id="sba:Sulba_1112"/>
<gene>
    <name evidence="1" type="ordered locus">Sulba_1112</name>
</gene>
<dbReference type="HOGENOM" id="CLU_2526270_0_0_7"/>
<dbReference type="EMBL" id="CP003333">
    <property type="protein sequence ID" value="AFL68408.1"/>
    <property type="molecule type" value="Genomic_DNA"/>
</dbReference>
<sequence length="84" mass="9619">MKSWIDAFTVAVVEANASAIGTLISTMPEFETKEERIHARALIEEALHLMENEKSKTWETMQKIKQTRTFLTGSLNQNNCEYRG</sequence>
<proteinExistence type="predicted"/>
<keyword evidence="2" id="KW-1185">Reference proteome</keyword>
<dbReference type="RefSeq" id="WP_014769287.1">
    <property type="nucleotide sequence ID" value="NC_018002.1"/>
</dbReference>
<dbReference type="OrthoDB" id="5339942at2"/>
<evidence type="ECO:0008006" key="3">
    <source>
        <dbReference type="Google" id="ProtNLM"/>
    </source>
</evidence>
<dbReference type="STRING" id="760154.Sulba_1112"/>